<feature type="region of interest" description="Disordered" evidence="1">
    <location>
        <begin position="1"/>
        <end position="48"/>
    </location>
</feature>
<feature type="compositionally biased region" description="Low complexity" evidence="1">
    <location>
        <begin position="28"/>
        <end position="48"/>
    </location>
</feature>
<dbReference type="InterPro" id="IPR032843">
    <property type="entry name" value="Jiv"/>
</dbReference>
<reference evidence="4" key="1">
    <citation type="submission" date="2025-08" db="UniProtKB">
        <authorList>
            <consortium name="RefSeq"/>
        </authorList>
    </citation>
    <scope>IDENTIFICATION</scope>
    <source>
        <tissue evidence="4">Whole organism</tissue>
    </source>
</reference>
<dbReference type="Pfam" id="PF14901">
    <property type="entry name" value="Jiv90"/>
    <property type="match status" value="1"/>
</dbReference>
<feature type="compositionally biased region" description="Low complexity" evidence="1">
    <location>
        <begin position="594"/>
        <end position="604"/>
    </location>
</feature>
<feature type="region of interest" description="Disordered" evidence="1">
    <location>
        <begin position="1126"/>
        <end position="1151"/>
    </location>
</feature>
<feature type="region of interest" description="Disordered" evidence="1">
    <location>
        <begin position="373"/>
        <end position="415"/>
    </location>
</feature>
<feature type="compositionally biased region" description="Low complexity" evidence="1">
    <location>
        <begin position="786"/>
        <end position="799"/>
    </location>
</feature>
<dbReference type="Pfam" id="PF00226">
    <property type="entry name" value="DnaJ"/>
    <property type="match status" value="1"/>
</dbReference>
<feature type="region of interest" description="Disordered" evidence="1">
    <location>
        <begin position="1165"/>
        <end position="1219"/>
    </location>
</feature>
<feature type="region of interest" description="Disordered" evidence="1">
    <location>
        <begin position="645"/>
        <end position="705"/>
    </location>
</feature>
<dbReference type="PANTHER" id="PTHR44665:SF1">
    <property type="entry name" value="DNAJ HOMOLOG SUBFAMILY C MEMBER 14"/>
    <property type="match status" value="1"/>
</dbReference>
<evidence type="ECO:0000313" key="4">
    <source>
        <dbReference type="RefSeq" id="XP_018024738.1"/>
    </source>
</evidence>
<dbReference type="CDD" id="cd06257">
    <property type="entry name" value="DnaJ"/>
    <property type="match status" value="1"/>
</dbReference>
<feature type="compositionally biased region" description="Low complexity" evidence="1">
    <location>
        <begin position="724"/>
        <end position="737"/>
    </location>
</feature>
<dbReference type="KEGG" id="hazt:108680430"/>
<feature type="domain" description="J" evidence="2">
    <location>
        <begin position="941"/>
        <end position="1005"/>
    </location>
</feature>
<evidence type="ECO:0000256" key="1">
    <source>
        <dbReference type="SAM" id="MobiDB-lite"/>
    </source>
</evidence>
<dbReference type="InterPro" id="IPR036869">
    <property type="entry name" value="J_dom_sf"/>
</dbReference>
<dbReference type="PROSITE" id="PS50076">
    <property type="entry name" value="DNAJ_2"/>
    <property type="match status" value="1"/>
</dbReference>
<keyword evidence="3" id="KW-1185">Reference proteome</keyword>
<organism evidence="3 4">
    <name type="scientific">Hyalella azteca</name>
    <name type="common">Amphipod</name>
    <dbReference type="NCBI Taxonomy" id="294128"/>
    <lineage>
        <taxon>Eukaryota</taxon>
        <taxon>Metazoa</taxon>
        <taxon>Ecdysozoa</taxon>
        <taxon>Arthropoda</taxon>
        <taxon>Crustacea</taxon>
        <taxon>Multicrustacea</taxon>
        <taxon>Malacostraca</taxon>
        <taxon>Eumalacostraca</taxon>
        <taxon>Peracarida</taxon>
        <taxon>Amphipoda</taxon>
        <taxon>Senticaudata</taxon>
        <taxon>Talitrida</taxon>
        <taxon>Talitroidea</taxon>
        <taxon>Hyalellidae</taxon>
        <taxon>Hyalella</taxon>
    </lineage>
</organism>
<dbReference type="InterPro" id="IPR001623">
    <property type="entry name" value="DnaJ_domain"/>
</dbReference>
<dbReference type="GeneID" id="108680430"/>
<feature type="region of interest" description="Disordered" evidence="1">
    <location>
        <begin position="719"/>
        <end position="820"/>
    </location>
</feature>
<name>A0A8B7PF34_HYAAZ</name>
<dbReference type="OrthoDB" id="1507364at2759"/>
<protein>
    <submittedName>
        <fullName evidence="4">DnaJ homolog dnj-5 isoform X1</fullName>
    </submittedName>
</protein>
<proteinExistence type="predicted"/>
<feature type="compositionally biased region" description="Low complexity" evidence="1">
    <location>
        <begin position="1133"/>
        <end position="1142"/>
    </location>
</feature>
<dbReference type="AlphaFoldDB" id="A0A8B7PF34"/>
<dbReference type="Proteomes" id="UP000694843">
    <property type="component" value="Unplaced"/>
</dbReference>
<dbReference type="InterPro" id="IPR052317">
    <property type="entry name" value="Viral_replicn-host_int_reg"/>
</dbReference>
<dbReference type="RefSeq" id="XP_018024738.1">
    <property type="nucleotide sequence ID" value="XM_018169249.2"/>
</dbReference>
<feature type="compositionally biased region" description="Polar residues" evidence="1">
    <location>
        <begin position="396"/>
        <end position="415"/>
    </location>
</feature>
<feature type="compositionally biased region" description="Basic residues" evidence="1">
    <location>
        <begin position="1205"/>
        <end position="1219"/>
    </location>
</feature>
<dbReference type="SMART" id="SM00271">
    <property type="entry name" value="DnaJ"/>
    <property type="match status" value="1"/>
</dbReference>
<feature type="compositionally biased region" description="Low complexity" evidence="1">
    <location>
        <begin position="679"/>
        <end position="705"/>
    </location>
</feature>
<evidence type="ECO:0000259" key="2">
    <source>
        <dbReference type="PROSITE" id="PS50076"/>
    </source>
</evidence>
<evidence type="ECO:0000313" key="3">
    <source>
        <dbReference type="Proteomes" id="UP000694843"/>
    </source>
</evidence>
<gene>
    <name evidence="4" type="primary">LOC108680430</name>
</gene>
<dbReference type="PRINTS" id="PR00625">
    <property type="entry name" value="JDOMAIN"/>
</dbReference>
<feature type="compositionally biased region" description="Polar residues" evidence="1">
    <location>
        <begin position="738"/>
        <end position="763"/>
    </location>
</feature>
<dbReference type="Gene3D" id="1.10.287.110">
    <property type="entry name" value="DnaJ domain"/>
    <property type="match status" value="1"/>
</dbReference>
<feature type="compositionally biased region" description="Low complexity" evidence="1">
    <location>
        <begin position="1177"/>
        <end position="1190"/>
    </location>
</feature>
<feature type="region of interest" description="Disordered" evidence="1">
    <location>
        <begin position="590"/>
        <end position="611"/>
    </location>
</feature>
<dbReference type="SUPFAM" id="SSF46565">
    <property type="entry name" value="Chaperone J-domain"/>
    <property type="match status" value="1"/>
</dbReference>
<dbReference type="PANTHER" id="PTHR44665">
    <property type="entry name" value="DNAJ HOMOLOG SUBFAMILY C MEMBER 14"/>
    <property type="match status" value="1"/>
</dbReference>
<sequence length="1219" mass="132164">MSQNQSHHPMNPAVRQASSSGVNPASPPEASAASPAPVINSSAGGSSTSGLSFGTDLGHLLCDTSNGWSTATSASNVYNFMSSQDTGGHPPLVPQPYINQPLQQQASFLEEIIPYLPRNIWENPASRYNILNSLVTLTPEEHQQLIILLQQQYIESQQQQTHSNLGLGPDSSLAGHGNLIDTIHPNLHGMTGGNSLAENLIQVHHSFSVSQDAYESGLGPATALGNIGGPLNRSSSDLGSRFNSFHLDLGNLTSTEGPNTSTVENSGTTSQSVFPHHQQLGQLPMSSNFQPCSSLYTQTCHSSSEMLATAALDQSTLPNISLNNIGVLTEDLQRAPGTPLSHTPPPKNANDLAAQCVQNGKFLVNDKMQDLSTLSGHNSSTSNVSKSKKNKKNKNGTESLNKCNLQSHSSEHPMNSSKIYPQALNSDTGTVHQTAAPQQFSFYSSDQNILEKMGNLSSSFVNWISRDNSRLSKAADEVSNDVSALKTDLPDACSKISSAKRNTNSSAFVPCNFVNPEAKMAAGNSGNSNKLSYSDVLSSSKAANEMSTKTSMNSSSSSSLSSRKYYVENTSTNTSVPVVVPVSNALNSIKRSKNTSSSSPSLSTKSKKPVNPVFGSRVGLDEFVYPTVEELVSSYRVLDSLNSTSSACLDTKSTSPKSKPGKFDRSANSTENSEEESSVSEVPVKVKTKVTPPTGPVLNNNNNKIYNQKQNLKKSSFINNLSEGSSSSTSATQQSGAQKQVSESQAPPSATQTGSTTAPQRLETSSEDDGAVAGGVVGATGHKSRNSFSNNNSNNNNNNIVSAKGASGNRNKGNNKKRKEPNVWHTVAARLLQLCCCYVALASKWLYNLVAEVILMSSSLFWHGWTKAMSFIKLYGSVGLTALKDLWGCAVEKLEKFWRPKGSKKRALDTASATHYLEQNIILPSTGDEAMKRLLACRGLNNYNILGVTPNASLEDIRRYYRRQAFLVHPDKNKTPGAEEAFKVLGHAFEEIGEPAKREAYDKRLLGESQLGEAWDKLADLLKDLERKLEESANLICCTSCPNKHKRIKVPDRPLYAARYCDQCNIRHGAKEGDIWAESRYYGLRWRYYACMEGAVYDITEWANCQAGNLKQLRANTHAVQYRIVAGKKKSQQQRGQQQQQQHHAGDLPTDPEIEEFFNQLYREKFSQHFSPPSSPPASTGSPSHSATPHPCTPQAGGDATTSAPRRRGDKSGRRQKRQ</sequence>
<accession>A0A8B7PF34</accession>